<dbReference type="Pfam" id="PF07980">
    <property type="entry name" value="SusD_RagB"/>
    <property type="match status" value="1"/>
</dbReference>
<evidence type="ECO:0000313" key="9">
    <source>
        <dbReference type="EMBL" id="MFB9896791.1"/>
    </source>
</evidence>
<protein>
    <submittedName>
        <fullName evidence="9">RagB/SusD family nutrient uptake outer membrane protein</fullName>
    </submittedName>
</protein>
<evidence type="ECO:0000313" key="10">
    <source>
        <dbReference type="Proteomes" id="UP001589688"/>
    </source>
</evidence>
<feature type="signal peptide" evidence="6">
    <location>
        <begin position="1"/>
        <end position="20"/>
    </location>
</feature>
<evidence type="ECO:0000256" key="6">
    <source>
        <dbReference type="SAM" id="SignalP"/>
    </source>
</evidence>
<comment type="similarity">
    <text evidence="2">Belongs to the SusD family.</text>
</comment>
<dbReference type="PROSITE" id="PS51257">
    <property type="entry name" value="PROKAR_LIPOPROTEIN"/>
    <property type="match status" value="1"/>
</dbReference>
<feature type="chain" id="PRO_5045769246" evidence="6">
    <location>
        <begin position="21"/>
        <end position="666"/>
    </location>
</feature>
<keyword evidence="10" id="KW-1185">Reference proteome</keyword>
<feature type="domain" description="RagB/SusD" evidence="7">
    <location>
        <begin position="376"/>
        <end position="664"/>
    </location>
</feature>
<keyword evidence="4" id="KW-0472">Membrane</keyword>
<dbReference type="InterPro" id="IPR012944">
    <property type="entry name" value="SusD_RagB_dom"/>
</dbReference>
<dbReference type="RefSeq" id="WP_027951955.1">
    <property type="nucleotide sequence ID" value="NZ_JADU01000009.1"/>
</dbReference>
<name>A0ABV5ZHE9_9BACT</name>
<organism evidence="9 10">
    <name type="scientific">Hallella seregens ATCC 51272</name>
    <dbReference type="NCBI Taxonomy" id="1336250"/>
    <lineage>
        <taxon>Bacteria</taxon>
        <taxon>Pseudomonadati</taxon>
        <taxon>Bacteroidota</taxon>
        <taxon>Bacteroidia</taxon>
        <taxon>Bacteroidales</taxon>
        <taxon>Prevotellaceae</taxon>
        <taxon>Hallella</taxon>
    </lineage>
</organism>
<evidence type="ECO:0000256" key="5">
    <source>
        <dbReference type="ARBA" id="ARBA00023237"/>
    </source>
</evidence>
<keyword evidence="5" id="KW-0998">Cell outer membrane</keyword>
<gene>
    <name evidence="9" type="ORF">ACFFK8_02895</name>
</gene>
<accession>A0ABV5ZHE9</accession>
<sequence>MKKIITVCTIAAALAGTTSCSDFLDQNSPSEQNAENTYNSAYYTSLRVNKIYGGLTQDQTYSQYMNIVWGLNSDIELVDGLGSDAANTGSERGNMNYNASPGWSRISSLWDKAYGVIEDCNTTIEGIEGSRLLAAGSSERAVMRRYEGEALTLRAMLYLDMIRFFGDIPMKMEPSRSDLGNAYLDKTDRDVIMDSLMNQLDRAIDYLPWAGQNGYTTEHATKGYAHALLAQIALTRAGYAIREQGKDGYETASYSDATYPTQRPAAETRKTLYERALAHLAAVIKSGVHALNPSFRNEWELLNQLKLDQSYRENLFEVPMGLNVSSELGYTVGVRMNGVTSRFGYGNSSGKMKLTAPFFYSFDKNDTRRDVTCSNIQYKEDKDASGNKATVCQMLGNTPFGIYVGKWDPRMEGEAWLSQNKQVSQKHLTGINCVKMRYAQVLLMYAEVMNELAGPDGHYTGDAGLTAREALGQVHERAFDSQHKAQAQAYTATLPAGKEAFFRAIVDENAWELAGEGVRKFDLIRWNLLTQKTLEMKAQYLADVAAAEADPDNSGRYQKTVYFNYTDATKTDIDESSITWYGLPEGKTTADYTGSASSFGAAKTADKTDKNVYTNLPSISSGLVGSALAVGDTPDVTVKNRYLVPIASTTISTSNGHLHNSYGYGD</sequence>
<evidence type="ECO:0000259" key="7">
    <source>
        <dbReference type="Pfam" id="PF07980"/>
    </source>
</evidence>
<comment type="caution">
    <text evidence="9">The sequence shown here is derived from an EMBL/GenBank/DDBJ whole genome shotgun (WGS) entry which is preliminary data.</text>
</comment>
<dbReference type="InterPro" id="IPR033985">
    <property type="entry name" value="SusD-like_N"/>
</dbReference>
<evidence type="ECO:0000256" key="1">
    <source>
        <dbReference type="ARBA" id="ARBA00004442"/>
    </source>
</evidence>
<evidence type="ECO:0000256" key="2">
    <source>
        <dbReference type="ARBA" id="ARBA00006275"/>
    </source>
</evidence>
<evidence type="ECO:0000256" key="3">
    <source>
        <dbReference type="ARBA" id="ARBA00022729"/>
    </source>
</evidence>
<evidence type="ECO:0000259" key="8">
    <source>
        <dbReference type="Pfam" id="PF14322"/>
    </source>
</evidence>
<feature type="domain" description="SusD-like N-terminal" evidence="8">
    <location>
        <begin position="22"/>
        <end position="234"/>
    </location>
</feature>
<evidence type="ECO:0000256" key="4">
    <source>
        <dbReference type="ARBA" id="ARBA00023136"/>
    </source>
</evidence>
<dbReference type="EMBL" id="JBHLZF010000001">
    <property type="protein sequence ID" value="MFB9896791.1"/>
    <property type="molecule type" value="Genomic_DNA"/>
</dbReference>
<proteinExistence type="inferred from homology"/>
<dbReference type="Pfam" id="PF14322">
    <property type="entry name" value="SusD-like_3"/>
    <property type="match status" value="1"/>
</dbReference>
<comment type="subcellular location">
    <subcellularLocation>
        <location evidence="1">Cell outer membrane</location>
    </subcellularLocation>
</comment>
<dbReference type="InterPro" id="IPR011990">
    <property type="entry name" value="TPR-like_helical_dom_sf"/>
</dbReference>
<reference evidence="9 10" key="1">
    <citation type="submission" date="2024-09" db="EMBL/GenBank/DDBJ databases">
        <authorList>
            <person name="Sun Q."/>
            <person name="Mori K."/>
        </authorList>
    </citation>
    <scope>NUCLEOTIDE SEQUENCE [LARGE SCALE GENOMIC DNA]</scope>
    <source>
        <strain evidence="9 10">ATCC 51272</strain>
    </source>
</reference>
<dbReference type="SUPFAM" id="SSF48452">
    <property type="entry name" value="TPR-like"/>
    <property type="match status" value="1"/>
</dbReference>
<dbReference type="Gene3D" id="1.25.40.390">
    <property type="match status" value="1"/>
</dbReference>
<dbReference type="Proteomes" id="UP001589688">
    <property type="component" value="Unassembled WGS sequence"/>
</dbReference>
<keyword evidence="3 6" id="KW-0732">Signal</keyword>